<organism evidence="2 3">
    <name type="scientific">Polyplosphaeria fusca</name>
    <dbReference type="NCBI Taxonomy" id="682080"/>
    <lineage>
        <taxon>Eukaryota</taxon>
        <taxon>Fungi</taxon>
        <taxon>Dikarya</taxon>
        <taxon>Ascomycota</taxon>
        <taxon>Pezizomycotina</taxon>
        <taxon>Dothideomycetes</taxon>
        <taxon>Pleosporomycetidae</taxon>
        <taxon>Pleosporales</taxon>
        <taxon>Tetraplosphaeriaceae</taxon>
        <taxon>Polyplosphaeria</taxon>
    </lineage>
</organism>
<protein>
    <recommendedName>
        <fullName evidence="4">Caspase domain-containing protein</fullName>
    </recommendedName>
</protein>
<gene>
    <name evidence="2" type="ORF">EJ04DRAFT_303169</name>
</gene>
<name>A0A9P4QX74_9PLEO</name>
<dbReference type="EMBL" id="ML996171">
    <property type="protein sequence ID" value="KAF2732832.1"/>
    <property type="molecule type" value="Genomic_DNA"/>
</dbReference>
<feature type="region of interest" description="Disordered" evidence="1">
    <location>
        <begin position="405"/>
        <end position="482"/>
    </location>
</feature>
<evidence type="ECO:0000256" key="1">
    <source>
        <dbReference type="SAM" id="MobiDB-lite"/>
    </source>
</evidence>
<proteinExistence type="predicted"/>
<feature type="compositionally biased region" description="Basic and acidic residues" evidence="1">
    <location>
        <begin position="407"/>
        <end position="418"/>
    </location>
</feature>
<evidence type="ECO:0008006" key="4">
    <source>
        <dbReference type="Google" id="ProtNLM"/>
    </source>
</evidence>
<evidence type="ECO:0000313" key="2">
    <source>
        <dbReference type="EMBL" id="KAF2732832.1"/>
    </source>
</evidence>
<comment type="caution">
    <text evidence="2">The sequence shown here is derived from an EMBL/GenBank/DDBJ whole genome shotgun (WGS) entry which is preliminary data.</text>
</comment>
<dbReference type="OrthoDB" id="4760831at2759"/>
<accession>A0A9P4QX74</accession>
<keyword evidence="3" id="KW-1185">Reference proteome</keyword>
<dbReference type="Gene3D" id="3.40.50.1460">
    <property type="match status" value="1"/>
</dbReference>
<evidence type="ECO:0000313" key="3">
    <source>
        <dbReference type="Proteomes" id="UP000799444"/>
    </source>
</evidence>
<dbReference type="AlphaFoldDB" id="A0A9P4QX74"/>
<dbReference type="Proteomes" id="UP000799444">
    <property type="component" value="Unassembled WGS sequence"/>
</dbReference>
<sequence>MDLSFPGSSQQVLNAMDMEASQGKPLSDHVIHTRADIRITGIESASLDGQRLVTTKASREDVQHQERAAQMQSWWDSEITKAMDLPDGYQHVAVLLIKWTDELDELDTREEAEELEAVFRDQFHYATKIVELNVSSKPQLQLNSFIADFVQKNDGPNTLMIIYYTGHGKWQMNQEYLELIANITPTSRYYNKDASANWNKIEQTLRSDDIEGDILTILDTCYSSNLAKSGTEDTRTFELLSACTPDATTSKPGPHSFTRALISALRELLAKHGAFSTFFLNQCINTNPSRREQQSQLWFRLHNHERNIRLTPLTPELQRNKGKKVWPQPKGYLTLRLGLNADQLREEQIKLLTRNVARVFNNGKSLVRKIDWLGLRPARVTHFERTALVLYVLRKWRNFVRRQREKRRAEEREGRTVDEVDVGMGGESEQQEVSLSPTRKRTREFEDAGPSAKRERELLVISPHLPSPPVSDRAEEGGVDVE</sequence>
<reference evidence="2" key="1">
    <citation type="journal article" date="2020" name="Stud. Mycol.">
        <title>101 Dothideomycetes genomes: a test case for predicting lifestyles and emergence of pathogens.</title>
        <authorList>
            <person name="Haridas S."/>
            <person name="Albert R."/>
            <person name="Binder M."/>
            <person name="Bloem J."/>
            <person name="Labutti K."/>
            <person name="Salamov A."/>
            <person name="Andreopoulos B."/>
            <person name="Baker S."/>
            <person name="Barry K."/>
            <person name="Bills G."/>
            <person name="Bluhm B."/>
            <person name="Cannon C."/>
            <person name="Castanera R."/>
            <person name="Culley D."/>
            <person name="Daum C."/>
            <person name="Ezra D."/>
            <person name="Gonzalez J."/>
            <person name="Henrissat B."/>
            <person name="Kuo A."/>
            <person name="Liang C."/>
            <person name="Lipzen A."/>
            <person name="Lutzoni F."/>
            <person name="Magnuson J."/>
            <person name="Mondo S."/>
            <person name="Nolan M."/>
            <person name="Ohm R."/>
            <person name="Pangilinan J."/>
            <person name="Park H.-J."/>
            <person name="Ramirez L."/>
            <person name="Alfaro M."/>
            <person name="Sun H."/>
            <person name="Tritt A."/>
            <person name="Yoshinaga Y."/>
            <person name="Zwiers L.-H."/>
            <person name="Turgeon B."/>
            <person name="Goodwin S."/>
            <person name="Spatafora J."/>
            <person name="Crous P."/>
            <person name="Grigoriev I."/>
        </authorList>
    </citation>
    <scope>NUCLEOTIDE SEQUENCE</scope>
    <source>
        <strain evidence="2">CBS 125425</strain>
    </source>
</reference>